<dbReference type="GO" id="GO:0051603">
    <property type="term" value="P:proteolysis involved in protein catabolic process"/>
    <property type="evidence" value="ECO:0007669"/>
    <property type="project" value="TreeGrafter"/>
</dbReference>
<dbReference type="VEuPathDB" id="FungiDB:PNEJI1_003006"/>
<evidence type="ECO:0000259" key="2">
    <source>
        <dbReference type="Pfam" id="PF22456"/>
    </source>
</evidence>
<dbReference type="GO" id="GO:0005739">
    <property type="term" value="C:mitochondrion"/>
    <property type="evidence" value="ECO:0007669"/>
    <property type="project" value="TreeGrafter"/>
</dbReference>
<dbReference type="GO" id="GO:0005829">
    <property type="term" value="C:cytosol"/>
    <property type="evidence" value="ECO:0007669"/>
    <property type="project" value="TreeGrafter"/>
</dbReference>
<evidence type="ECO:0000256" key="1">
    <source>
        <dbReference type="ARBA" id="ARBA00022723"/>
    </source>
</evidence>
<evidence type="ECO:0000313" key="3">
    <source>
        <dbReference type="EMBL" id="CCJ28212.1"/>
    </source>
</evidence>
<keyword evidence="1" id="KW-0479">Metal-binding</keyword>
<protein>
    <recommendedName>
        <fullName evidence="2">Coenzyme PQQ synthesis protein F-like C-terminal lobe domain-containing protein</fullName>
    </recommendedName>
</protein>
<dbReference type="InterPro" id="IPR011249">
    <property type="entry name" value="Metalloenz_LuxS/M16"/>
</dbReference>
<sequence>MLDKGSNYIYEVDLEDPNELNSAVLYSLQLGSAEDSKLLAASQFLLLIAKDPAFTQLRSIEQLGYIVKTALGEHSLYLDYRIMIQSLRDPMYLEQRIIAFLYKLSAMIDAMTEEEFKAHVKTLISLNQRNYRSLRSEALDYWTFILTGTYDFERVNEELTKLKKQDLIDMFRKYIYPISPDRKKLSVHLRSKTLEEVSVRDLSLERLYYFFECKMLKIPYNDLVYLIEKYPEQNILEFIEY</sequence>
<proteinExistence type="predicted"/>
<dbReference type="EMBL" id="CAKM01000028">
    <property type="protein sequence ID" value="CCJ28212.1"/>
    <property type="molecule type" value="Genomic_DNA"/>
</dbReference>
<dbReference type="GO" id="GO:0046872">
    <property type="term" value="F:metal ion binding"/>
    <property type="evidence" value="ECO:0007669"/>
    <property type="project" value="UniProtKB-KW"/>
</dbReference>
<dbReference type="PANTHER" id="PTHR43690">
    <property type="entry name" value="NARDILYSIN"/>
    <property type="match status" value="1"/>
</dbReference>
<evidence type="ECO:0000313" key="4">
    <source>
        <dbReference type="Proteomes" id="UP000010422"/>
    </source>
</evidence>
<dbReference type="Gene3D" id="3.30.830.10">
    <property type="entry name" value="Metalloenzyme, LuxS/M16 peptidase-like"/>
    <property type="match status" value="1"/>
</dbReference>
<dbReference type="STRING" id="1209962.L0P7K8"/>
<accession>L0P7K8</accession>
<dbReference type="InterPro" id="IPR054734">
    <property type="entry name" value="PqqF-like_C_4"/>
</dbReference>
<dbReference type="PANTHER" id="PTHR43690:SF18">
    <property type="entry name" value="INSULIN-DEGRADING ENZYME-RELATED"/>
    <property type="match status" value="1"/>
</dbReference>
<dbReference type="GO" id="GO:0004222">
    <property type="term" value="F:metalloendopeptidase activity"/>
    <property type="evidence" value="ECO:0007669"/>
    <property type="project" value="TreeGrafter"/>
</dbReference>
<dbReference type="GO" id="GO:0043171">
    <property type="term" value="P:peptide catabolic process"/>
    <property type="evidence" value="ECO:0007669"/>
    <property type="project" value="TreeGrafter"/>
</dbReference>
<dbReference type="AlphaFoldDB" id="L0P7K8"/>
<dbReference type="InParanoid" id="L0P7K8"/>
<name>L0P7K8_PNEJI</name>
<dbReference type="Proteomes" id="UP000010422">
    <property type="component" value="Unassembled WGS sequence"/>
</dbReference>
<dbReference type="SUPFAM" id="SSF63411">
    <property type="entry name" value="LuxS/MPP-like metallohydrolase"/>
    <property type="match status" value="1"/>
</dbReference>
<comment type="caution">
    <text evidence="3">The sequence shown here is derived from an EMBL/GenBank/DDBJ whole genome shotgun (WGS) entry which is preliminary data.</text>
</comment>
<organism evidence="4">
    <name type="scientific">Pneumocystis jirovecii</name>
    <name type="common">Human pneumocystis pneumonia agent</name>
    <dbReference type="NCBI Taxonomy" id="42068"/>
    <lineage>
        <taxon>Eukaryota</taxon>
        <taxon>Fungi</taxon>
        <taxon>Dikarya</taxon>
        <taxon>Ascomycota</taxon>
        <taxon>Taphrinomycotina</taxon>
        <taxon>Pneumocystomycetes</taxon>
        <taxon>Pneumocystaceae</taxon>
        <taxon>Pneumocystis</taxon>
    </lineage>
</organism>
<feature type="domain" description="Coenzyme PQQ synthesis protein F-like C-terminal lobe" evidence="2">
    <location>
        <begin position="48"/>
        <end position="142"/>
    </location>
</feature>
<reference evidence="3 4" key="1">
    <citation type="journal article" date="2012" name="MBio">
        <title>De novo assembly of the Pneumocystis jirovecii genome from a single bronchoalveolar lavage fluid specimen from a patient.</title>
        <authorList>
            <person name="Cisse O.H."/>
            <person name="Pagni M."/>
            <person name="Hauser P.M."/>
        </authorList>
    </citation>
    <scope>NUCLEOTIDE SEQUENCE [LARGE SCALE GENOMIC DNA]</scope>
    <source>
        <strain evidence="3 4">SE8</strain>
    </source>
</reference>
<dbReference type="Pfam" id="PF22456">
    <property type="entry name" value="PqqF-like_C_4"/>
    <property type="match status" value="1"/>
</dbReference>
<feature type="non-terminal residue" evidence="3">
    <location>
        <position position="241"/>
    </location>
</feature>
<dbReference type="InterPro" id="IPR050626">
    <property type="entry name" value="Peptidase_M16"/>
</dbReference>
<gene>
    <name evidence="3" type="ORF">PNEJI1_003006</name>
</gene>